<dbReference type="STRING" id="81972.D7M8A3"/>
<dbReference type="SUPFAM" id="SSF159501">
    <property type="entry name" value="EreA/ChaN-like"/>
    <property type="match status" value="1"/>
</dbReference>
<dbReference type="HOGENOM" id="CLU_202088_0_0_1"/>
<evidence type="ECO:0000313" key="2">
    <source>
        <dbReference type="Proteomes" id="UP000008694"/>
    </source>
</evidence>
<organism evidence="2">
    <name type="scientific">Arabidopsis lyrata subsp. lyrata</name>
    <name type="common">Lyre-leaved rock-cress</name>
    <dbReference type="NCBI Taxonomy" id="81972"/>
    <lineage>
        <taxon>Eukaryota</taxon>
        <taxon>Viridiplantae</taxon>
        <taxon>Streptophyta</taxon>
        <taxon>Embryophyta</taxon>
        <taxon>Tracheophyta</taxon>
        <taxon>Spermatophyta</taxon>
        <taxon>Magnoliopsida</taxon>
        <taxon>eudicotyledons</taxon>
        <taxon>Gunneridae</taxon>
        <taxon>Pentapetalae</taxon>
        <taxon>rosids</taxon>
        <taxon>malvids</taxon>
        <taxon>Brassicales</taxon>
        <taxon>Brassicaceae</taxon>
        <taxon>Camelineae</taxon>
        <taxon>Arabidopsis</taxon>
    </lineage>
</organism>
<proteinExistence type="predicted"/>
<dbReference type="EMBL" id="GL348718">
    <property type="protein sequence ID" value="EFH48627.1"/>
    <property type="molecule type" value="Genomic_DNA"/>
</dbReference>
<protein>
    <submittedName>
        <fullName evidence="1">Uncharacterized protein</fullName>
    </submittedName>
</protein>
<accession>D7M8A3</accession>
<dbReference type="Gramene" id="scaffold_603127.1">
    <property type="protein sequence ID" value="scaffold_603127.1"/>
    <property type="gene ID" value="scaffold_603127.1"/>
</dbReference>
<dbReference type="Proteomes" id="UP000008694">
    <property type="component" value="Unassembled WGS sequence"/>
</dbReference>
<dbReference type="Gene3D" id="3.40.50.11550">
    <property type="match status" value="1"/>
</dbReference>
<evidence type="ECO:0000313" key="1">
    <source>
        <dbReference type="EMBL" id="EFH48627.1"/>
    </source>
</evidence>
<name>D7M8A3_ARALL</name>
<reference evidence="2" key="1">
    <citation type="journal article" date="2011" name="Nat. Genet.">
        <title>The Arabidopsis lyrata genome sequence and the basis of rapid genome size change.</title>
        <authorList>
            <person name="Hu T.T."/>
            <person name="Pattyn P."/>
            <person name="Bakker E.G."/>
            <person name="Cao J."/>
            <person name="Cheng J.-F."/>
            <person name="Clark R.M."/>
            <person name="Fahlgren N."/>
            <person name="Fawcett J.A."/>
            <person name="Grimwood J."/>
            <person name="Gundlach H."/>
            <person name="Haberer G."/>
            <person name="Hollister J.D."/>
            <person name="Ossowski S."/>
            <person name="Ottilar R.P."/>
            <person name="Salamov A.A."/>
            <person name="Schneeberger K."/>
            <person name="Spannagl M."/>
            <person name="Wang X."/>
            <person name="Yang L."/>
            <person name="Nasrallah M.E."/>
            <person name="Bergelson J."/>
            <person name="Carrington J.C."/>
            <person name="Gaut B.S."/>
            <person name="Schmutz J."/>
            <person name="Mayer K.F.X."/>
            <person name="Van de Peer Y."/>
            <person name="Grigoriev I.V."/>
            <person name="Nordborg M."/>
            <person name="Weigel D."/>
            <person name="Guo Y.-L."/>
        </authorList>
    </citation>
    <scope>NUCLEOTIDE SEQUENCE [LARGE SCALE GENOMIC DNA]</scope>
    <source>
        <strain evidence="2">cv. MN47</strain>
    </source>
</reference>
<sequence length="53" mass="6112">MNARAVYLGEAGQVPTKDDKELELEIVRNLRKRCVESERQISVALEAFPFDLY</sequence>
<keyword evidence="2" id="KW-1185">Reference proteome</keyword>
<dbReference type="AlphaFoldDB" id="D7M8A3"/>
<gene>
    <name evidence="1" type="ORF">ARALYDRAFT_911070</name>
</gene>